<evidence type="ECO:0000256" key="3">
    <source>
        <dbReference type="ARBA" id="ARBA00022568"/>
    </source>
</evidence>
<keyword evidence="3 15" id="KW-0109">Calcium transport</keyword>
<feature type="domain" description="Ion transport" evidence="17">
    <location>
        <begin position="123"/>
        <end position="204"/>
    </location>
</feature>
<dbReference type="EMBL" id="SRLO01000002">
    <property type="protein sequence ID" value="TNN89255.1"/>
    <property type="molecule type" value="Genomic_DNA"/>
</dbReference>
<keyword evidence="8 14" id="KW-0106">Calcium</keyword>
<dbReference type="OrthoDB" id="431720at2759"/>
<reference evidence="18 19" key="1">
    <citation type="submission" date="2019-03" db="EMBL/GenBank/DDBJ databases">
        <title>First draft genome of Liparis tanakae, snailfish: a comprehensive survey of snailfish specific genes.</title>
        <authorList>
            <person name="Kim W."/>
            <person name="Song I."/>
            <person name="Jeong J.-H."/>
            <person name="Kim D."/>
            <person name="Kim S."/>
            <person name="Ryu S."/>
            <person name="Song J.Y."/>
            <person name="Lee S.K."/>
        </authorList>
    </citation>
    <scope>NUCLEOTIDE SEQUENCE [LARGE SCALE GENOMIC DNA]</scope>
    <source>
        <tissue evidence="18">Muscle</tissue>
    </source>
</reference>
<keyword evidence="6 14" id="KW-0479">Metal-binding</keyword>
<dbReference type="Gene3D" id="1.20.120.350">
    <property type="entry name" value="Voltage-gated potassium channels. Chain C"/>
    <property type="match status" value="1"/>
</dbReference>
<feature type="domain" description="Ion transport" evidence="17">
    <location>
        <begin position="384"/>
        <end position="491"/>
    </location>
</feature>
<dbReference type="GO" id="GO:0008331">
    <property type="term" value="F:high voltage-gated calcium channel activity"/>
    <property type="evidence" value="ECO:0007669"/>
    <property type="project" value="TreeGrafter"/>
</dbReference>
<dbReference type="InterPro" id="IPR027359">
    <property type="entry name" value="Volt_channel_dom_sf"/>
</dbReference>
<evidence type="ECO:0000256" key="10">
    <source>
        <dbReference type="ARBA" id="ARBA00022989"/>
    </source>
</evidence>
<keyword evidence="13" id="KW-0407">Ion channel</keyword>
<dbReference type="GO" id="GO:0007268">
    <property type="term" value="P:chemical synaptic transmission"/>
    <property type="evidence" value="ECO:0007669"/>
    <property type="project" value="TreeGrafter"/>
</dbReference>
<feature type="transmembrane region" description="Helical" evidence="16">
    <location>
        <begin position="172"/>
        <end position="194"/>
    </location>
</feature>
<dbReference type="InterPro" id="IPR002077">
    <property type="entry name" value="VDCCAlpha1"/>
</dbReference>
<comment type="caution">
    <text evidence="18">The sequence shown here is derived from an EMBL/GenBank/DDBJ whole genome shotgun (WGS) entry which is preliminary data.</text>
</comment>
<evidence type="ECO:0000256" key="15">
    <source>
        <dbReference type="RuleBase" id="RU003808"/>
    </source>
</evidence>
<feature type="binding site" evidence="14">
    <location>
        <position position="153"/>
    </location>
    <ligand>
        <name>Ca(2+)</name>
        <dbReference type="ChEBI" id="CHEBI:29108"/>
    </ligand>
</feature>
<protein>
    <submittedName>
        <fullName evidence="18">Voltage-dependent R-type calcium channel subunit alpha-1E</fullName>
    </submittedName>
</protein>
<dbReference type="Gene3D" id="6.10.250.2500">
    <property type="match status" value="1"/>
</dbReference>
<evidence type="ECO:0000256" key="5">
    <source>
        <dbReference type="ARBA" id="ARBA00022692"/>
    </source>
</evidence>
<evidence type="ECO:0000256" key="16">
    <source>
        <dbReference type="SAM" id="Phobius"/>
    </source>
</evidence>
<evidence type="ECO:0000256" key="2">
    <source>
        <dbReference type="ARBA" id="ARBA00022448"/>
    </source>
</evidence>
<evidence type="ECO:0000256" key="6">
    <source>
        <dbReference type="ARBA" id="ARBA00022723"/>
    </source>
</evidence>
<evidence type="ECO:0000256" key="11">
    <source>
        <dbReference type="ARBA" id="ARBA00023065"/>
    </source>
</evidence>
<dbReference type="Pfam" id="PF00520">
    <property type="entry name" value="Ion_trans"/>
    <property type="match status" value="2"/>
</dbReference>
<dbReference type="FunFam" id="1.20.120.350:FF:000001">
    <property type="entry name" value="Voltage-dependent L-type calcium channel subunit alpha"/>
    <property type="match status" value="1"/>
</dbReference>
<comment type="similarity">
    <text evidence="15">Belongs to the calcium channel alpha-1 subunit (TC 1.A.1.11) family.</text>
</comment>
<keyword evidence="11" id="KW-0406">Ion transport</keyword>
<organism evidence="18 19">
    <name type="scientific">Liparis tanakae</name>
    <name type="common">Tanaka's snailfish</name>
    <dbReference type="NCBI Taxonomy" id="230148"/>
    <lineage>
        <taxon>Eukaryota</taxon>
        <taxon>Metazoa</taxon>
        <taxon>Chordata</taxon>
        <taxon>Craniata</taxon>
        <taxon>Vertebrata</taxon>
        <taxon>Euteleostomi</taxon>
        <taxon>Actinopterygii</taxon>
        <taxon>Neopterygii</taxon>
        <taxon>Teleostei</taxon>
        <taxon>Neoteleostei</taxon>
        <taxon>Acanthomorphata</taxon>
        <taxon>Eupercaria</taxon>
        <taxon>Perciformes</taxon>
        <taxon>Cottioidei</taxon>
        <taxon>Cottales</taxon>
        <taxon>Liparidae</taxon>
        <taxon>Liparis</taxon>
    </lineage>
</organism>
<evidence type="ECO:0000256" key="1">
    <source>
        <dbReference type="ARBA" id="ARBA00004141"/>
    </source>
</evidence>
<dbReference type="PRINTS" id="PR00167">
    <property type="entry name" value="CACHANNEL"/>
</dbReference>
<keyword evidence="5 16" id="KW-0812">Transmembrane</keyword>
<dbReference type="GO" id="GO:0098703">
    <property type="term" value="P:calcium ion import across plasma membrane"/>
    <property type="evidence" value="ECO:0007669"/>
    <property type="project" value="TreeGrafter"/>
</dbReference>
<evidence type="ECO:0000256" key="8">
    <source>
        <dbReference type="ARBA" id="ARBA00022837"/>
    </source>
</evidence>
<dbReference type="GO" id="GO:0043025">
    <property type="term" value="C:neuronal cell body"/>
    <property type="evidence" value="ECO:0007669"/>
    <property type="project" value="TreeGrafter"/>
</dbReference>
<keyword evidence="4 15" id="KW-0107">Calcium channel</keyword>
<keyword evidence="12 16" id="KW-0472">Membrane</keyword>
<evidence type="ECO:0000256" key="12">
    <source>
        <dbReference type="ARBA" id="ARBA00023136"/>
    </source>
</evidence>
<dbReference type="PANTHER" id="PTHR45628">
    <property type="entry name" value="VOLTAGE-DEPENDENT CALCIUM CHANNEL TYPE A SUBUNIT ALPHA-1"/>
    <property type="match status" value="1"/>
</dbReference>
<evidence type="ECO:0000256" key="14">
    <source>
        <dbReference type="PIRSR" id="PIRSR602077-1"/>
    </source>
</evidence>
<dbReference type="InterPro" id="IPR050599">
    <property type="entry name" value="VDCC_alpha-1_subunit"/>
</dbReference>
<dbReference type="InterPro" id="IPR005821">
    <property type="entry name" value="Ion_trans_dom"/>
</dbReference>
<keyword evidence="7" id="KW-0677">Repeat</keyword>
<evidence type="ECO:0000256" key="13">
    <source>
        <dbReference type="ARBA" id="ARBA00023303"/>
    </source>
</evidence>
<evidence type="ECO:0000256" key="4">
    <source>
        <dbReference type="ARBA" id="ARBA00022673"/>
    </source>
</evidence>
<gene>
    <name evidence="18" type="primary">CACNA1E_4</name>
    <name evidence="18" type="ORF">EYF80_000543</name>
</gene>
<keyword evidence="2" id="KW-0813">Transport</keyword>
<keyword evidence="9 15" id="KW-0851">Voltage-gated channel</keyword>
<dbReference type="FunFam" id="1.10.287.70:FF:000007">
    <property type="entry name" value="Voltage-dependent L-type calcium channel subunit alpha"/>
    <property type="match status" value="1"/>
</dbReference>
<feature type="transmembrane region" description="Helical" evidence="16">
    <location>
        <begin position="139"/>
        <end position="160"/>
    </location>
</feature>
<evidence type="ECO:0000256" key="7">
    <source>
        <dbReference type="ARBA" id="ARBA00022737"/>
    </source>
</evidence>
<dbReference type="Gene3D" id="1.10.287.70">
    <property type="match status" value="1"/>
</dbReference>
<comment type="subcellular location">
    <subcellularLocation>
        <location evidence="1 15">Membrane</location>
        <topology evidence="1 15">Multi-pass membrane protein</topology>
    </subcellularLocation>
</comment>
<name>A0A4Z2JG80_9TELE</name>
<feature type="transmembrane region" description="Helical" evidence="16">
    <location>
        <begin position="447"/>
        <end position="467"/>
    </location>
</feature>
<dbReference type="SUPFAM" id="SSF81324">
    <property type="entry name" value="Voltage-gated potassium channels"/>
    <property type="match status" value="2"/>
</dbReference>
<accession>A0A4Z2JG80</accession>
<evidence type="ECO:0000256" key="9">
    <source>
        <dbReference type="ARBA" id="ARBA00022882"/>
    </source>
</evidence>
<dbReference type="AlphaFoldDB" id="A0A4Z2JG80"/>
<dbReference type="GO" id="GO:0046872">
    <property type="term" value="F:metal ion binding"/>
    <property type="evidence" value="ECO:0007669"/>
    <property type="project" value="UniProtKB-KW"/>
</dbReference>
<dbReference type="PANTHER" id="PTHR45628:SF5">
    <property type="entry name" value="VOLTAGE-DEPENDENT R-TYPE CALCIUM CHANNEL SUBUNIT ALPHA-1E"/>
    <property type="match status" value="1"/>
</dbReference>
<evidence type="ECO:0000313" key="18">
    <source>
        <dbReference type="EMBL" id="TNN89255.1"/>
    </source>
</evidence>
<keyword evidence="10 16" id="KW-1133">Transmembrane helix</keyword>
<evidence type="ECO:0000259" key="17">
    <source>
        <dbReference type="Pfam" id="PF00520"/>
    </source>
</evidence>
<dbReference type="GO" id="GO:0045202">
    <property type="term" value="C:synapse"/>
    <property type="evidence" value="ECO:0007669"/>
    <property type="project" value="GOC"/>
</dbReference>
<feature type="transmembrane region" description="Helical" evidence="16">
    <location>
        <begin position="384"/>
        <end position="403"/>
    </location>
</feature>
<sequence>MEEVGDEMTEVARGSKGSDWVVTAIASSHTANSQKTHNTSLLFSLCVLETPHSVSKLCSHPPTILAAAGAHMNISVDLRTLRAVRVLRPLKLVSGIPKNETVDSSEYEVPCGVRRCPAKYACSDTWIGPNDGITQFDNILFAVLTVFQCITMEGWTTVLYNTDDALGPNWNWLYFVPLIIIGSFFVLNLVLGVLSGEFAKERERVENRRAFMKLRRQQQIERELNGYRAWIDRAEEVMLAEENKNSGNSALDVLKRATTIKRRGMDGVHRGQPGDEQYGDMGEWDSGQADEDEHMKCKGVLRFGSCGSVCLTLLWPVLGAQCKIHNTLFKPCPLPSPLCLLLVPAGIPMARASIRSAKRGPRAFFRRKERLLRISIRRVVKTHTFYWTVLGIVALNTLCVAIVHHNQPLWLSNFLYYAEFLFLALFLTEMFLKMYSLGPRLYFHSSFNCFDCSVIVGSIFEVLWGFFRPGTSFGISVLRALRLLRIFKITNPSQH</sequence>
<feature type="transmembrane region" description="Helical" evidence="16">
    <location>
        <begin position="415"/>
        <end position="435"/>
    </location>
</feature>
<evidence type="ECO:0000313" key="19">
    <source>
        <dbReference type="Proteomes" id="UP000314294"/>
    </source>
</evidence>
<dbReference type="Proteomes" id="UP000314294">
    <property type="component" value="Unassembled WGS sequence"/>
</dbReference>
<dbReference type="GO" id="GO:0005891">
    <property type="term" value="C:voltage-gated calcium channel complex"/>
    <property type="evidence" value="ECO:0007669"/>
    <property type="project" value="InterPro"/>
</dbReference>
<proteinExistence type="inferred from homology"/>
<keyword evidence="19" id="KW-1185">Reference proteome</keyword>